<evidence type="ECO:0000313" key="3">
    <source>
        <dbReference type="Proteomes" id="UP000569914"/>
    </source>
</evidence>
<feature type="region of interest" description="Disordered" evidence="1">
    <location>
        <begin position="165"/>
        <end position="185"/>
    </location>
</feature>
<organism evidence="2 3">
    <name type="scientific">Microlunatus parietis</name>
    <dbReference type="NCBI Taxonomy" id="682979"/>
    <lineage>
        <taxon>Bacteria</taxon>
        <taxon>Bacillati</taxon>
        <taxon>Actinomycetota</taxon>
        <taxon>Actinomycetes</taxon>
        <taxon>Propionibacteriales</taxon>
        <taxon>Propionibacteriaceae</taxon>
        <taxon>Microlunatus</taxon>
    </lineage>
</organism>
<dbReference type="AlphaFoldDB" id="A0A7Y9IAS8"/>
<protein>
    <recommendedName>
        <fullName evidence="4">Heparin binding hemagglutinin HbhA</fullName>
    </recommendedName>
</protein>
<comment type="caution">
    <text evidence="2">The sequence shown here is derived from an EMBL/GenBank/DDBJ whole genome shotgun (WGS) entry which is preliminary data.</text>
</comment>
<evidence type="ECO:0000256" key="1">
    <source>
        <dbReference type="SAM" id="MobiDB-lite"/>
    </source>
</evidence>
<evidence type="ECO:0008006" key="4">
    <source>
        <dbReference type="Google" id="ProtNLM"/>
    </source>
</evidence>
<proteinExistence type="predicted"/>
<dbReference type="RefSeq" id="WP_179754636.1">
    <property type="nucleotide sequence ID" value="NZ_JACCBU010000001.1"/>
</dbReference>
<gene>
    <name evidence="2" type="ORF">BKA15_004596</name>
</gene>
<evidence type="ECO:0000313" key="2">
    <source>
        <dbReference type="EMBL" id="NYE73267.1"/>
    </source>
</evidence>
<dbReference type="Proteomes" id="UP000569914">
    <property type="component" value="Unassembled WGS sequence"/>
</dbReference>
<accession>A0A7Y9IAS8</accession>
<sequence length="185" mass="19780">MATTTKRKRVNEQVRKAATSSELAPLYAVAGLTEVVAERLIAAATESRQLVNDRLAALRAYSDERVARVNDRVTEAGDRLNQATGELNARSLPDLVRGMPEFTKQQLARIGEYADDRRAKAGKTYANLAGRGKLGVEGVLGEAAGSLDPVLERLQDGVAKLRETVAGKAEAPAAPRTAKKSTPAE</sequence>
<keyword evidence="3" id="KW-1185">Reference proteome</keyword>
<reference evidence="2 3" key="1">
    <citation type="submission" date="2020-07" db="EMBL/GenBank/DDBJ databases">
        <title>Sequencing the genomes of 1000 actinobacteria strains.</title>
        <authorList>
            <person name="Klenk H.-P."/>
        </authorList>
    </citation>
    <scope>NUCLEOTIDE SEQUENCE [LARGE SCALE GENOMIC DNA]</scope>
    <source>
        <strain evidence="2 3">DSM 22083</strain>
    </source>
</reference>
<name>A0A7Y9IAS8_9ACTN</name>
<dbReference type="EMBL" id="JACCBU010000001">
    <property type="protein sequence ID" value="NYE73267.1"/>
    <property type="molecule type" value="Genomic_DNA"/>
</dbReference>